<keyword evidence="2" id="KW-1185">Reference proteome</keyword>
<sequence>MENQVSEVLTRIKKLGHEPDELVLSLGEPKIKAMTFLLKKPRYFKEDILKQVLKFKSDTGHMPEWVRIDAITSREELQYEDLIAEMTSIRRNYIPFGIRLDKTAMMTFLPEEINANAFMKPTGEGSNIELSENNVNAYLKRHKKAKRPFLHRNYVGKTVEKFHTQGFLIDGDEVVELVGEGMDRGLRKVQNLNKELDKLITTSTEFLASEIKDNGKFIYGYFSHFDREINFYNNLRHASSTYAMIEGLKYLNRSVTVARKPINYLIQNKLIKRNDETYFVYDDTNDMNEIKLGQNAAFILALTEYLTMEDAPTYLRVAQRLANGILDMIDFEKGETTHVLHYPSLNVKQRYRIIYYDGEAALALLRLYQIDGDEKWLDAVKKLFEIFIEKDYWKHHDHWLGYCTNELVKVAPEQKYIEFGLKNTSGHLDFIHNRETTFPTFLELLMSTYYLVNTAREHGFDEVVKENIDEEKLMNAIHRRADYERIGYFYPELAMFFKNPERILGSFFIKHHGFRVRIDDIEHYLSGLVHYQYVFKKK</sequence>
<dbReference type="SUPFAM" id="SSF48208">
    <property type="entry name" value="Six-hairpin glycosidases"/>
    <property type="match status" value="1"/>
</dbReference>
<dbReference type="Gene3D" id="1.50.10.10">
    <property type="match status" value="1"/>
</dbReference>
<evidence type="ECO:0008006" key="3">
    <source>
        <dbReference type="Google" id="ProtNLM"/>
    </source>
</evidence>
<dbReference type="InterPro" id="IPR008928">
    <property type="entry name" value="6-hairpin_glycosidase_sf"/>
</dbReference>
<dbReference type="OrthoDB" id="9810718at2"/>
<dbReference type="InterPro" id="IPR012341">
    <property type="entry name" value="6hp_glycosidase-like_sf"/>
</dbReference>
<dbReference type="Proteomes" id="UP000243605">
    <property type="component" value="Unassembled WGS sequence"/>
</dbReference>
<dbReference type="EMBL" id="FOIT01000001">
    <property type="protein sequence ID" value="SEV79992.1"/>
    <property type="molecule type" value="Genomic_DNA"/>
</dbReference>
<dbReference type="GO" id="GO:0005975">
    <property type="term" value="P:carbohydrate metabolic process"/>
    <property type="evidence" value="ECO:0007669"/>
    <property type="project" value="InterPro"/>
</dbReference>
<dbReference type="AlphaFoldDB" id="A0A662Z1I5"/>
<dbReference type="RefSeq" id="WP_091472582.1">
    <property type="nucleotide sequence ID" value="NZ_FOIT01000001.1"/>
</dbReference>
<evidence type="ECO:0000313" key="1">
    <source>
        <dbReference type="EMBL" id="SEV79992.1"/>
    </source>
</evidence>
<accession>A0A662Z1I5</accession>
<proteinExistence type="predicted"/>
<protein>
    <recommendedName>
        <fullName evidence="3">Poly(Glycerol-phosphate) alpha-glucosyltransferase</fullName>
    </recommendedName>
</protein>
<evidence type="ECO:0000313" key="2">
    <source>
        <dbReference type="Proteomes" id="UP000243605"/>
    </source>
</evidence>
<name>A0A662Z1I5_9STAP</name>
<reference evidence="1 2" key="1">
    <citation type="submission" date="2016-10" db="EMBL/GenBank/DDBJ databases">
        <authorList>
            <person name="Varghese N."/>
            <person name="Submissions S."/>
        </authorList>
    </citation>
    <scope>NUCLEOTIDE SEQUENCE [LARGE SCALE GENOMIC DNA]</scope>
    <source>
        <strain evidence="1 2">IBRC-M10081</strain>
    </source>
</reference>
<organism evidence="1 2">
    <name type="scientific">Aliicoccus persicus</name>
    <dbReference type="NCBI Taxonomy" id="930138"/>
    <lineage>
        <taxon>Bacteria</taxon>
        <taxon>Bacillati</taxon>
        <taxon>Bacillota</taxon>
        <taxon>Bacilli</taxon>
        <taxon>Bacillales</taxon>
        <taxon>Staphylococcaceae</taxon>
        <taxon>Aliicoccus</taxon>
    </lineage>
</organism>
<gene>
    <name evidence="1" type="ORF">SAMN05192557_0046</name>
</gene>